<gene>
    <name evidence="2" type="ORF">CLV43_10985</name>
</gene>
<organism evidence="2 3">
    <name type="scientific">Umezawaea tangerina</name>
    <dbReference type="NCBI Taxonomy" id="84725"/>
    <lineage>
        <taxon>Bacteria</taxon>
        <taxon>Bacillati</taxon>
        <taxon>Actinomycetota</taxon>
        <taxon>Actinomycetes</taxon>
        <taxon>Pseudonocardiales</taxon>
        <taxon>Pseudonocardiaceae</taxon>
        <taxon>Umezawaea</taxon>
    </lineage>
</organism>
<feature type="transmembrane region" description="Helical" evidence="1">
    <location>
        <begin position="102"/>
        <end position="126"/>
    </location>
</feature>
<evidence type="ECO:0000313" key="2">
    <source>
        <dbReference type="EMBL" id="PRY37865.1"/>
    </source>
</evidence>
<feature type="transmembrane region" description="Helical" evidence="1">
    <location>
        <begin position="132"/>
        <end position="154"/>
    </location>
</feature>
<feature type="transmembrane region" description="Helical" evidence="1">
    <location>
        <begin position="15"/>
        <end position="34"/>
    </location>
</feature>
<keyword evidence="1" id="KW-0812">Transmembrane</keyword>
<evidence type="ECO:0000313" key="3">
    <source>
        <dbReference type="Proteomes" id="UP000239494"/>
    </source>
</evidence>
<proteinExistence type="predicted"/>
<dbReference type="EMBL" id="PVTF01000009">
    <property type="protein sequence ID" value="PRY37865.1"/>
    <property type="molecule type" value="Genomic_DNA"/>
</dbReference>
<keyword evidence="3" id="KW-1185">Reference proteome</keyword>
<name>A0A2T0SWS8_9PSEU</name>
<evidence type="ECO:0000256" key="1">
    <source>
        <dbReference type="SAM" id="Phobius"/>
    </source>
</evidence>
<dbReference type="AlphaFoldDB" id="A0A2T0SWS8"/>
<protein>
    <submittedName>
        <fullName evidence="2">Uncharacterized protein</fullName>
    </submittedName>
</protein>
<feature type="transmembrane region" description="Helical" evidence="1">
    <location>
        <begin position="54"/>
        <end position="73"/>
    </location>
</feature>
<sequence length="464" mass="48699">MVNRRILGIELRRSVAPWAGFLVAGVALGFLYSFSGPWDKSAEDWTEQWTNAAGWVRSLLNILWPLAIGAGALQGLRDHRSGVGELLASTPRPVLHRALKTLGATAIAVTAGYLLVFAVAAVQVVVNDGYFHLAWVPTLLVGVLGLVAGAWLGIGVGRALPSPLTPPLLALASLVGVTVLTLAGDPASSVGGALPARVSLLSPSMGNVRDVFAIVSDRVSAGQAVWLAGLAATGLLLATALTARRRLLSLLPAVVAAAVALAVLPADRAQDYVFDHAAAELVCQGSICVTRMHEAQLHAGAGQAEEALRLLARLPDHPTAVREVLVGEDEGVRPRSSTEVTATFDDLDLAKKEKLTRRLVAGAGTPTCFSYSKMVTHEDYTKSIRETVARSVAASWFVDSYAPPYPEGSDSYPDAAENNTLAKRTYDSLRALPAGEQLARMSALRSVGLSCQGDQLDALTGGAP</sequence>
<accession>A0A2T0SWS8</accession>
<keyword evidence="1" id="KW-0472">Membrane</keyword>
<dbReference type="Proteomes" id="UP000239494">
    <property type="component" value="Unassembled WGS sequence"/>
</dbReference>
<feature type="transmembrane region" description="Helical" evidence="1">
    <location>
        <begin position="224"/>
        <end position="241"/>
    </location>
</feature>
<comment type="caution">
    <text evidence="2">The sequence shown here is derived from an EMBL/GenBank/DDBJ whole genome shotgun (WGS) entry which is preliminary data.</text>
</comment>
<feature type="transmembrane region" description="Helical" evidence="1">
    <location>
        <begin position="248"/>
        <end position="266"/>
    </location>
</feature>
<keyword evidence="1" id="KW-1133">Transmembrane helix</keyword>
<reference evidence="2 3" key="1">
    <citation type="submission" date="2018-03" db="EMBL/GenBank/DDBJ databases">
        <title>Genomic Encyclopedia of Archaeal and Bacterial Type Strains, Phase II (KMG-II): from individual species to whole genera.</title>
        <authorList>
            <person name="Goeker M."/>
        </authorList>
    </citation>
    <scope>NUCLEOTIDE SEQUENCE [LARGE SCALE GENOMIC DNA]</scope>
    <source>
        <strain evidence="2 3">DSM 44720</strain>
    </source>
</reference>